<dbReference type="InterPro" id="IPR029050">
    <property type="entry name" value="Immunoprotect_excell_Ig-like"/>
</dbReference>
<dbReference type="Gene3D" id="2.60.40.1240">
    <property type="match status" value="1"/>
</dbReference>
<feature type="region of interest" description="Disordered" evidence="2">
    <location>
        <begin position="29"/>
        <end position="91"/>
    </location>
</feature>
<dbReference type="Proteomes" id="UP001597221">
    <property type="component" value="Unassembled WGS sequence"/>
</dbReference>
<accession>A0ABW4HPH1</accession>
<dbReference type="InterPro" id="IPR029051">
    <property type="entry name" value="DUF4352"/>
</dbReference>
<dbReference type="EMBL" id="JBHUDE010000033">
    <property type="protein sequence ID" value="MFD1607261.1"/>
    <property type="molecule type" value="Genomic_DNA"/>
</dbReference>
<evidence type="ECO:0000256" key="3">
    <source>
        <dbReference type="SAM" id="SignalP"/>
    </source>
</evidence>
<evidence type="ECO:0000259" key="4">
    <source>
        <dbReference type="Pfam" id="PF11611"/>
    </source>
</evidence>
<evidence type="ECO:0000256" key="1">
    <source>
        <dbReference type="ARBA" id="ARBA00022729"/>
    </source>
</evidence>
<feature type="compositionally biased region" description="Acidic residues" evidence="2">
    <location>
        <begin position="30"/>
        <end position="75"/>
    </location>
</feature>
<sequence>MKKYIKLSFILIITILFIAACNGDDKVDEGVNEEENSNQETNETEENETTEEDVINEEDSSEEVTDNDESEEDGDISFGNHQEGLRIGDTGTVVDNDKNRYDVTLNSVTFKDSVAGLEPNGETFVVANITVKNTGDASFDAANMYNPGFGPEGGLQTTMNDIFRDAGVELDEELLEGEIAPGESVTGDHIFEIGEVSDQYRFIIGGSGQQILTYANWDVLESDIE</sequence>
<dbReference type="Pfam" id="PF11611">
    <property type="entry name" value="DUF4352"/>
    <property type="match status" value="1"/>
</dbReference>
<feature type="chain" id="PRO_5047226840" evidence="3">
    <location>
        <begin position="20"/>
        <end position="225"/>
    </location>
</feature>
<proteinExistence type="predicted"/>
<evidence type="ECO:0000313" key="6">
    <source>
        <dbReference type="Proteomes" id="UP001597221"/>
    </source>
</evidence>
<feature type="signal peptide" evidence="3">
    <location>
        <begin position="1"/>
        <end position="19"/>
    </location>
</feature>
<evidence type="ECO:0000313" key="5">
    <source>
        <dbReference type="EMBL" id="MFD1607261.1"/>
    </source>
</evidence>
<keyword evidence="6" id="KW-1185">Reference proteome</keyword>
<name>A0ABW4HPH1_9BACI</name>
<comment type="caution">
    <text evidence="5">The sequence shown here is derived from an EMBL/GenBank/DDBJ whole genome shotgun (WGS) entry which is preliminary data.</text>
</comment>
<organism evidence="5 6">
    <name type="scientific">Oceanobacillus luteolus</name>
    <dbReference type="NCBI Taxonomy" id="1274358"/>
    <lineage>
        <taxon>Bacteria</taxon>
        <taxon>Bacillati</taxon>
        <taxon>Bacillota</taxon>
        <taxon>Bacilli</taxon>
        <taxon>Bacillales</taxon>
        <taxon>Bacillaceae</taxon>
        <taxon>Oceanobacillus</taxon>
    </lineage>
</organism>
<reference evidence="6" key="1">
    <citation type="journal article" date="2019" name="Int. J. Syst. Evol. Microbiol.">
        <title>The Global Catalogue of Microorganisms (GCM) 10K type strain sequencing project: providing services to taxonomists for standard genome sequencing and annotation.</title>
        <authorList>
            <consortium name="The Broad Institute Genomics Platform"/>
            <consortium name="The Broad Institute Genome Sequencing Center for Infectious Disease"/>
            <person name="Wu L."/>
            <person name="Ma J."/>
        </authorList>
    </citation>
    <scope>NUCLEOTIDE SEQUENCE [LARGE SCALE GENOMIC DNA]</scope>
    <source>
        <strain evidence="6">CGMCC 1.12376</strain>
    </source>
</reference>
<keyword evidence="1 3" id="KW-0732">Signal</keyword>
<evidence type="ECO:0000256" key="2">
    <source>
        <dbReference type="SAM" id="MobiDB-lite"/>
    </source>
</evidence>
<dbReference type="RefSeq" id="WP_251512009.1">
    <property type="nucleotide sequence ID" value="NZ_JAMBON010000003.1"/>
</dbReference>
<gene>
    <name evidence="5" type="ORF">ACFSBH_06325</name>
</gene>
<feature type="domain" description="DUF4352" evidence="4">
    <location>
        <begin position="101"/>
        <end position="204"/>
    </location>
</feature>
<dbReference type="PROSITE" id="PS51257">
    <property type="entry name" value="PROKAR_LIPOPROTEIN"/>
    <property type="match status" value="1"/>
</dbReference>
<protein>
    <submittedName>
        <fullName evidence="5">DUF4352 domain-containing protein</fullName>
    </submittedName>
</protein>